<sequence length="194" mass="21850">MVVIQRLESRIVTKNDSAEDLLLIPLSDTESLDEVYTPPPPIINPRSRNGVLLTLSTTPCTRAGGRRKRRQFENLVDLLSRGPIEVHIPTIEDFFPCSQRSLISLLEESSFYEAFIYGCEDLFDRLEGKKSVHRNDNHRKLKFDKGSSSSALCISTDNYEKKALARVDESVRLAVVNGSIPQAFEKGDTILLKL</sequence>
<proteinExistence type="predicted"/>
<comment type="caution">
    <text evidence="1">The sequence shown here is derived from an EMBL/GenBank/DDBJ whole genome shotgun (WGS) entry which is preliminary data.</text>
</comment>
<organism evidence="1 2">
    <name type="scientific">Ladona fulva</name>
    <name type="common">Scarce chaser dragonfly</name>
    <name type="synonym">Libellula fulva</name>
    <dbReference type="NCBI Taxonomy" id="123851"/>
    <lineage>
        <taxon>Eukaryota</taxon>
        <taxon>Metazoa</taxon>
        <taxon>Ecdysozoa</taxon>
        <taxon>Arthropoda</taxon>
        <taxon>Hexapoda</taxon>
        <taxon>Insecta</taxon>
        <taxon>Pterygota</taxon>
        <taxon>Palaeoptera</taxon>
        <taxon>Odonata</taxon>
        <taxon>Epiprocta</taxon>
        <taxon>Anisoptera</taxon>
        <taxon>Libelluloidea</taxon>
        <taxon>Libellulidae</taxon>
        <taxon>Ladona</taxon>
    </lineage>
</organism>
<gene>
    <name evidence="1" type="ORF">J437_LFUL013514</name>
</gene>
<protein>
    <submittedName>
        <fullName evidence="1">Uncharacterized protein</fullName>
    </submittedName>
</protein>
<accession>A0A8K0KDQ2</accession>
<evidence type="ECO:0000313" key="2">
    <source>
        <dbReference type="Proteomes" id="UP000792457"/>
    </source>
</evidence>
<reference evidence="1" key="1">
    <citation type="submission" date="2013-04" db="EMBL/GenBank/DDBJ databases">
        <authorList>
            <person name="Qu J."/>
            <person name="Murali S.C."/>
            <person name="Bandaranaike D."/>
            <person name="Bellair M."/>
            <person name="Blankenburg K."/>
            <person name="Chao H."/>
            <person name="Dinh H."/>
            <person name="Doddapaneni H."/>
            <person name="Downs B."/>
            <person name="Dugan-Rocha S."/>
            <person name="Elkadiri S."/>
            <person name="Gnanaolivu R.D."/>
            <person name="Hernandez B."/>
            <person name="Javaid M."/>
            <person name="Jayaseelan J.C."/>
            <person name="Lee S."/>
            <person name="Li M."/>
            <person name="Ming W."/>
            <person name="Munidasa M."/>
            <person name="Muniz J."/>
            <person name="Nguyen L."/>
            <person name="Ongeri F."/>
            <person name="Osuji N."/>
            <person name="Pu L.-L."/>
            <person name="Puazo M."/>
            <person name="Qu C."/>
            <person name="Quiroz J."/>
            <person name="Raj R."/>
            <person name="Weissenberger G."/>
            <person name="Xin Y."/>
            <person name="Zou X."/>
            <person name="Han Y."/>
            <person name="Richards S."/>
            <person name="Worley K."/>
            <person name="Muzny D."/>
            <person name="Gibbs R."/>
        </authorList>
    </citation>
    <scope>NUCLEOTIDE SEQUENCE</scope>
    <source>
        <strain evidence="1">Sampled in the wild</strain>
    </source>
</reference>
<reference evidence="1" key="2">
    <citation type="submission" date="2017-10" db="EMBL/GenBank/DDBJ databases">
        <title>Ladona fulva Genome sequencing and assembly.</title>
        <authorList>
            <person name="Murali S."/>
            <person name="Richards S."/>
            <person name="Bandaranaike D."/>
            <person name="Bellair M."/>
            <person name="Blankenburg K."/>
            <person name="Chao H."/>
            <person name="Dinh H."/>
            <person name="Doddapaneni H."/>
            <person name="Dugan-Rocha S."/>
            <person name="Elkadiri S."/>
            <person name="Gnanaolivu R."/>
            <person name="Hernandez B."/>
            <person name="Skinner E."/>
            <person name="Javaid M."/>
            <person name="Lee S."/>
            <person name="Li M."/>
            <person name="Ming W."/>
            <person name="Munidasa M."/>
            <person name="Muniz J."/>
            <person name="Nguyen L."/>
            <person name="Hughes D."/>
            <person name="Osuji N."/>
            <person name="Pu L.-L."/>
            <person name="Puazo M."/>
            <person name="Qu C."/>
            <person name="Quiroz J."/>
            <person name="Raj R."/>
            <person name="Weissenberger G."/>
            <person name="Xin Y."/>
            <person name="Zou X."/>
            <person name="Han Y."/>
            <person name="Worley K."/>
            <person name="Muzny D."/>
            <person name="Gibbs R."/>
        </authorList>
    </citation>
    <scope>NUCLEOTIDE SEQUENCE</scope>
    <source>
        <strain evidence="1">Sampled in the wild</strain>
    </source>
</reference>
<name>A0A8K0KDQ2_LADFU</name>
<keyword evidence="2" id="KW-1185">Reference proteome</keyword>
<dbReference type="EMBL" id="KZ308699">
    <property type="protein sequence ID" value="KAG8233251.1"/>
    <property type="molecule type" value="Genomic_DNA"/>
</dbReference>
<dbReference type="AlphaFoldDB" id="A0A8K0KDQ2"/>
<dbReference type="Proteomes" id="UP000792457">
    <property type="component" value="Unassembled WGS sequence"/>
</dbReference>
<evidence type="ECO:0000313" key="1">
    <source>
        <dbReference type="EMBL" id="KAG8233251.1"/>
    </source>
</evidence>